<dbReference type="Proteomes" id="UP000242329">
    <property type="component" value="Unassembled WGS sequence"/>
</dbReference>
<feature type="transmembrane region" description="Helical" evidence="6">
    <location>
        <begin position="55"/>
        <end position="75"/>
    </location>
</feature>
<keyword evidence="5 6" id="KW-0472">Membrane</keyword>
<dbReference type="RefSeq" id="WP_073093367.1">
    <property type="nucleotide sequence ID" value="NZ_FQWY01000048.1"/>
</dbReference>
<dbReference type="PANTHER" id="PTHR12677">
    <property type="entry name" value="GOLGI APPARATUS MEMBRANE PROTEIN TVP38-RELATED"/>
    <property type="match status" value="1"/>
</dbReference>
<accession>A0A1M5REX8</accession>
<feature type="transmembrane region" description="Helical" evidence="6">
    <location>
        <begin position="98"/>
        <end position="124"/>
    </location>
</feature>
<keyword evidence="9" id="KW-1185">Reference proteome</keyword>
<keyword evidence="3 6" id="KW-0812">Transmembrane</keyword>
<evidence type="ECO:0000313" key="9">
    <source>
        <dbReference type="Proteomes" id="UP000242329"/>
    </source>
</evidence>
<evidence type="ECO:0000259" key="7">
    <source>
        <dbReference type="Pfam" id="PF09335"/>
    </source>
</evidence>
<feature type="domain" description="VTT" evidence="7">
    <location>
        <begin position="36"/>
        <end position="151"/>
    </location>
</feature>
<dbReference type="OrthoDB" id="7348996at2"/>
<proteinExistence type="inferred from homology"/>
<evidence type="ECO:0000256" key="1">
    <source>
        <dbReference type="ARBA" id="ARBA00004651"/>
    </source>
</evidence>
<dbReference type="GO" id="GO:0005886">
    <property type="term" value="C:plasma membrane"/>
    <property type="evidence" value="ECO:0007669"/>
    <property type="project" value="UniProtKB-SubCell"/>
</dbReference>
<dbReference type="PANTHER" id="PTHR12677:SF59">
    <property type="entry name" value="GOLGI APPARATUS MEMBRANE PROTEIN TVP38-RELATED"/>
    <property type="match status" value="1"/>
</dbReference>
<evidence type="ECO:0000256" key="5">
    <source>
        <dbReference type="ARBA" id="ARBA00023136"/>
    </source>
</evidence>
<dbReference type="AlphaFoldDB" id="A0A1M5REX8"/>
<gene>
    <name evidence="8" type="ORF">SAMN02745221_02017</name>
</gene>
<keyword evidence="2 6" id="KW-1003">Cell membrane</keyword>
<organism evidence="8 9">
    <name type="scientific">Thermosyntropha lipolytica DSM 11003</name>
    <dbReference type="NCBI Taxonomy" id="1123382"/>
    <lineage>
        <taxon>Bacteria</taxon>
        <taxon>Bacillati</taxon>
        <taxon>Bacillota</taxon>
        <taxon>Clostridia</taxon>
        <taxon>Eubacteriales</taxon>
        <taxon>Syntrophomonadaceae</taxon>
        <taxon>Thermosyntropha</taxon>
    </lineage>
</organism>
<keyword evidence="4 6" id="KW-1133">Transmembrane helix</keyword>
<dbReference type="EMBL" id="FQWY01000048">
    <property type="protein sequence ID" value="SHH24895.1"/>
    <property type="molecule type" value="Genomic_DNA"/>
</dbReference>
<evidence type="ECO:0000313" key="8">
    <source>
        <dbReference type="EMBL" id="SHH24895.1"/>
    </source>
</evidence>
<feature type="transmembrane region" description="Helical" evidence="6">
    <location>
        <begin position="162"/>
        <end position="179"/>
    </location>
</feature>
<dbReference type="STRING" id="1123382.SAMN02745221_02017"/>
<evidence type="ECO:0000256" key="2">
    <source>
        <dbReference type="ARBA" id="ARBA00022475"/>
    </source>
</evidence>
<feature type="transmembrane region" description="Helical" evidence="6">
    <location>
        <begin position="15"/>
        <end position="48"/>
    </location>
</feature>
<evidence type="ECO:0000256" key="6">
    <source>
        <dbReference type="RuleBase" id="RU366058"/>
    </source>
</evidence>
<evidence type="ECO:0000256" key="3">
    <source>
        <dbReference type="ARBA" id="ARBA00022692"/>
    </source>
</evidence>
<feature type="transmembrane region" description="Helical" evidence="6">
    <location>
        <begin position="131"/>
        <end position="156"/>
    </location>
</feature>
<comment type="subcellular location">
    <subcellularLocation>
        <location evidence="1 6">Cell membrane</location>
        <topology evidence="1 6">Multi-pass membrane protein</topology>
    </subcellularLocation>
</comment>
<dbReference type="Pfam" id="PF09335">
    <property type="entry name" value="VTT_dom"/>
    <property type="match status" value="1"/>
</dbReference>
<evidence type="ECO:0000256" key="4">
    <source>
        <dbReference type="ARBA" id="ARBA00022989"/>
    </source>
</evidence>
<reference evidence="9" key="1">
    <citation type="submission" date="2016-11" db="EMBL/GenBank/DDBJ databases">
        <authorList>
            <person name="Varghese N."/>
            <person name="Submissions S."/>
        </authorList>
    </citation>
    <scope>NUCLEOTIDE SEQUENCE [LARGE SCALE GENOMIC DNA]</scope>
    <source>
        <strain evidence="9">DSM 11003</strain>
    </source>
</reference>
<dbReference type="InterPro" id="IPR032816">
    <property type="entry name" value="VTT_dom"/>
</dbReference>
<sequence length="192" mass="21683">MHDLNFYLQLVQNYGYLGIIAVLIFIIIQCHVPVMPFAVLAGVCGFWFGFAEGVFLSWISVVLGCLLAFYVYRFFRLNRLTAKLLARYNIKTQLKDKLLISFIIISHNIPFIPIAVVNIVAAVSEIKVSKFLGATALGLLIPSILFSGLGAGIGAFVNHPRLLTLLPLLVVIMTIIFYKKVDWEKRFYRIQE</sequence>
<comment type="similarity">
    <text evidence="6">Belongs to the TVP38/TMEM64 family.</text>
</comment>
<dbReference type="InterPro" id="IPR015414">
    <property type="entry name" value="TMEM64"/>
</dbReference>
<protein>
    <recommendedName>
        <fullName evidence="6">TVP38/TMEM64 family membrane protein</fullName>
    </recommendedName>
</protein>
<name>A0A1M5REX8_9FIRM</name>